<evidence type="ECO:0000259" key="2">
    <source>
        <dbReference type="Pfam" id="PF05368"/>
    </source>
</evidence>
<reference evidence="4 5" key="3">
    <citation type="submission" date="2020-04" db="EMBL/GenBank/DDBJ databases">
        <title>Genome sequencing and assembly of multiple isolates from the Colletotrichum gloeosporioides species complex.</title>
        <authorList>
            <person name="Gan P."/>
            <person name="Shirasu K."/>
        </authorList>
    </citation>
    <scope>NUCLEOTIDE SEQUENCE [LARGE SCALE GENOMIC DNA]</scope>
    <source>
        <strain evidence="4 5">Nara gc5</strain>
    </source>
</reference>
<dbReference type="InterPro" id="IPR015421">
    <property type="entry name" value="PyrdxlP-dep_Trfase_major"/>
</dbReference>
<dbReference type="SUPFAM" id="SSF53383">
    <property type="entry name" value="PLP-dependent transferases"/>
    <property type="match status" value="1"/>
</dbReference>
<sequence length="738" mass="81846">MVKLEFFAVDHWLAERSKSAHHNLAHTSAHPVSISELESIASGENHDDFLPSLLSQPLDYPADFAGLPSLRKKIAKLYSDDLPFENVLTTASGSLANFIVFYALIGPGDHVIVTSPGYPQLQAVPGSLGAEVSYWKAKANDKWSFDPKELEGLIKANTKMIVINNPLNPLGTVLSDVELRKIIEIASKHSIIVFSDEIYRPIFYPSDGDRYDTPPSIISLGYENTIATCALSKSYSLAVIRIGWLASHSRNIIELCDNARAYCLITTSQLDERVADFALHSKRSAAIIQRNILQAERNKFIVQAFIDKYPDICSWVAPARAAMGFIKFTREGKLVDDVNLCKMLHEEEGVLPVPGTCFGKEFAGWVRIGLGMPSDRLREGLEVVWVLGRLTINHENFMVSQHFKIKMIGESIAVGVIGATGKTGQSVVHGLLSSDLNFVITSFTRKSSVGSAANQKLKDKGVGVSGYDPDGPRETLAAQLRGIDVLISCITWEHLHQQLNWIDAAKAAGVKRFVPSEWVGPAPRGVIDIKDQKLEILGAIQRAGLPYTIIDVGCWFQVFVPKIPSGRSDHAHMKYIDHRIVEDGNQRFALTDVADVGKYVAQIIGDDRTLNRRVLAYTEVLSMNGIWGTMATISGEEPPKDYVSEAELHQIIETSGGRLKESSEVVTHPSNIMDIAQYNMGQYRLSWCVRGDNTPEYADYLGYLDFWKLFPEFEKGRTLEQFFLHIINGGSPGYVMAY</sequence>
<feature type="domain" description="NmrA-like" evidence="2">
    <location>
        <begin position="414"/>
        <end position="665"/>
    </location>
</feature>
<dbReference type="InterPro" id="IPR015422">
    <property type="entry name" value="PyrdxlP-dep_Trfase_small"/>
</dbReference>
<gene>
    <name evidence="4" type="primary">vioD-2</name>
    <name evidence="3" type="ORF">CGGC5_11372</name>
    <name evidence="4" type="ORF">CGGC5_v006619</name>
</gene>
<dbReference type="EMBL" id="KB020964">
    <property type="protein sequence ID" value="ELA27905.1"/>
    <property type="molecule type" value="Genomic_DNA"/>
</dbReference>
<dbReference type="Gene3D" id="3.40.50.720">
    <property type="entry name" value="NAD(P)-binding Rossmann-like Domain"/>
    <property type="match status" value="1"/>
</dbReference>
<dbReference type="InterPro" id="IPR015424">
    <property type="entry name" value="PyrdxlP-dep_Trfase"/>
</dbReference>
<evidence type="ECO:0000313" key="3">
    <source>
        <dbReference type="EMBL" id="ELA27905.1"/>
    </source>
</evidence>
<dbReference type="Gene3D" id="3.90.1150.10">
    <property type="entry name" value="Aspartate Aminotransferase, domain 1"/>
    <property type="match status" value="1"/>
</dbReference>
<protein>
    <submittedName>
        <fullName evidence="4">Capreomycidine synthase</fullName>
    </submittedName>
    <submittedName>
        <fullName evidence="3">Classes i and ii family protein</fullName>
    </submittedName>
</protein>
<reference evidence="3" key="1">
    <citation type="submission" date="2012-08" db="EMBL/GenBank/DDBJ databases">
        <title>Genome analysis of Colletotrichum orbiculare and Colletotrichum fructicola.</title>
        <authorList>
            <person name="Gan P.H.P."/>
            <person name="Ikeda K."/>
            <person name="Irieda H."/>
            <person name="Narusaka M."/>
            <person name="O'Connell R.J."/>
            <person name="Narusaka Y."/>
            <person name="Takano Y."/>
            <person name="Kubo Y."/>
            <person name="Shirasu K."/>
        </authorList>
    </citation>
    <scope>NUCLEOTIDE SEQUENCE</scope>
    <source>
        <strain evidence="3">Nara gc5</strain>
    </source>
</reference>
<dbReference type="EMBL" id="ANPB02000003">
    <property type="protein sequence ID" value="KAF4486175.1"/>
    <property type="molecule type" value="Genomic_DNA"/>
</dbReference>
<dbReference type="CDD" id="cd00609">
    <property type="entry name" value="AAT_like"/>
    <property type="match status" value="1"/>
</dbReference>
<dbReference type="RefSeq" id="XP_031889356.2">
    <property type="nucleotide sequence ID" value="XM_032031390.2"/>
</dbReference>
<dbReference type="InterPro" id="IPR004839">
    <property type="entry name" value="Aminotransferase_I/II_large"/>
</dbReference>
<name>L2FP26_COLFN</name>
<dbReference type="SUPFAM" id="SSF51735">
    <property type="entry name" value="NAD(P)-binding Rossmann-fold domains"/>
    <property type="match status" value="1"/>
</dbReference>
<evidence type="ECO:0000313" key="4">
    <source>
        <dbReference type="EMBL" id="KAF4486175.1"/>
    </source>
</evidence>
<dbReference type="STRING" id="1213859.L2FP26"/>
<dbReference type="InterPro" id="IPR036291">
    <property type="entry name" value="NAD(P)-bd_dom_sf"/>
</dbReference>
<dbReference type="Pfam" id="PF05368">
    <property type="entry name" value="NmrA"/>
    <property type="match status" value="1"/>
</dbReference>
<dbReference type="Gene3D" id="3.90.25.10">
    <property type="entry name" value="UDP-galactose 4-epimerase, domain 1"/>
    <property type="match status" value="1"/>
</dbReference>
<dbReference type="OrthoDB" id="419598at2759"/>
<dbReference type="PANTHER" id="PTHR43510">
    <property type="entry name" value="AMINOTRANSFERASE FUNCTION, HYPOTHETICAL (EUROFUNG)"/>
    <property type="match status" value="1"/>
</dbReference>
<dbReference type="GO" id="GO:0030170">
    <property type="term" value="F:pyridoxal phosphate binding"/>
    <property type="evidence" value="ECO:0007669"/>
    <property type="project" value="InterPro"/>
</dbReference>
<dbReference type="GeneID" id="43615445"/>
<dbReference type="PANTHER" id="PTHR43510:SF1">
    <property type="entry name" value="AMINOTRANSFERASE FUNCTION, HYPOTHETICAL (EUROFUNG)"/>
    <property type="match status" value="1"/>
</dbReference>
<accession>L2FP26</accession>
<organism evidence="3">
    <name type="scientific">Colletotrichum fructicola (strain Nara gc5)</name>
    <name type="common">Anthracnose fungus</name>
    <name type="synonym">Colletotrichum gloeosporioides (strain Nara gc5)</name>
    <dbReference type="NCBI Taxonomy" id="1213859"/>
    <lineage>
        <taxon>Eukaryota</taxon>
        <taxon>Fungi</taxon>
        <taxon>Dikarya</taxon>
        <taxon>Ascomycota</taxon>
        <taxon>Pezizomycotina</taxon>
        <taxon>Sordariomycetes</taxon>
        <taxon>Hypocreomycetidae</taxon>
        <taxon>Glomerellales</taxon>
        <taxon>Glomerellaceae</taxon>
        <taxon>Colletotrichum</taxon>
        <taxon>Colletotrichum gloeosporioides species complex</taxon>
    </lineage>
</organism>
<dbReference type="Proteomes" id="UP000011096">
    <property type="component" value="Unassembled WGS sequence"/>
</dbReference>
<proteinExistence type="predicted"/>
<feature type="domain" description="Aminotransferase class I/classII large" evidence="1">
    <location>
        <begin position="63"/>
        <end position="383"/>
    </location>
</feature>
<evidence type="ECO:0000259" key="1">
    <source>
        <dbReference type="Pfam" id="PF00155"/>
    </source>
</evidence>
<dbReference type="AlphaFoldDB" id="L2FP26"/>
<dbReference type="InterPro" id="IPR008030">
    <property type="entry name" value="NmrA-like"/>
</dbReference>
<keyword evidence="5" id="KW-1185">Reference proteome</keyword>
<dbReference type="HOGENOM" id="CLU_375980_0_0_1"/>
<evidence type="ECO:0000313" key="5">
    <source>
        <dbReference type="Proteomes" id="UP000011096"/>
    </source>
</evidence>
<dbReference type="Gene3D" id="3.40.640.10">
    <property type="entry name" value="Type I PLP-dependent aspartate aminotransferase-like (Major domain)"/>
    <property type="match status" value="1"/>
</dbReference>
<dbReference type="Pfam" id="PF00155">
    <property type="entry name" value="Aminotran_1_2"/>
    <property type="match status" value="1"/>
</dbReference>
<reference evidence="4 5" key="2">
    <citation type="submission" date="2012-08" db="EMBL/GenBank/DDBJ databases">
        <authorList>
            <person name="Gan P.H.P."/>
            <person name="Ikeda K."/>
            <person name="Irieda H."/>
            <person name="Narusaka M."/>
            <person name="O'Connell R.J."/>
            <person name="Narusaka Y."/>
            <person name="Takano Y."/>
            <person name="Kubo Y."/>
            <person name="Shirasu K."/>
        </authorList>
    </citation>
    <scope>NUCLEOTIDE SEQUENCE [LARGE SCALE GENOMIC DNA]</scope>
    <source>
        <strain evidence="4 5">Nara gc5</strain>
    </source>
</reference>
<dbReference type="InParanoid" id="L2FP26"/>